<evidence type="ECO:0000313" key="2">
    <source>
        <dbReference type="Proteomes" id="UP000699042"/>
    </source>
</evidence>
<proteinExistence type="predicted"/>
<comment type="caution">
    <text evidence="1">The sequence shown here is derived from an EMBL/GenBank/DDBJ whole genome shotgun (WGS) entry which is preliminary data.</text>
</comment>
<reference evidence="1" key="1">
    <citation type="submission" date="2021-05" db="EMBL/GenBank/DDBJ databases">
        <title>Comparative genomics of three Colletotrichum scovillei strains and genetic complementation revealed genes involved fungal growth and virulence on chili pepper.</title>
        <authorList>
            <person name="Hsieh D.-K."/>
            <person name="Chuang S.-C."/>
            <person name="Chen C.-Y."/>
            <person name="Chao Y.-T."/>
            <person name="Lu M.-Y.J."/>
            <person name="Lee M.-H."/>
            <person name="Shih M.-C."/>
        </authorList>
    </citation>
    <scope>NUCLEOTIDE SEQUENCE</scope>
    <source>
        <strain evidence="1">Coll-153</strain>
    </source>
</reference>
<name>A0A9P7R6E4_9PEZI</name>
<keyword evidence="2" id="KW-1185">Reference proteome</keyword>
<sequence>DGRVVFVRPRRLGRYTTLTRCNSIIFPSIPLHTPRKHGILPRLLVLTRVGYLLSSLPP</sequence>
<gene>
    <name evidence="1" type="ORF">JMJ77_001670</name>
</gene>
<dbReference type="AlphaFoldDB" id="A0A9P7R6E4"/>
<dbReference type="EMBL" id="JAESDN010000004">
    <property type="protein sequence ID" value="KAG7051042.1"/>
    <property type="molecule type" value="Genomic_DNA"/>
</dbReference>
<dbReference type="Proteomes" id="UP000699042">
    <property type="component" value="Unassembled WGS sequence"/>
</dbReference>
<feature type="non-terminal residue" evidence="1">
    <location>
        <position position="1"/>
    </location>
</feature>
<protein>
    <submittedName>
        <fullName evidence="1">Uncharacterized protein</fullName>
    </submittedName>
</protein>
<accession>A0A9P7R6E4</accession>
<evidence type="ECO:0000313" key="1">
    <source>
        <dbReference type="EMBL" id="KAG7051042.1"/>
    </source>
</evidence>
<organism evidence="1 2">
    <name type="scientific">Colletotrichum scovillei</name>
    <dbReference type="NCBI Taxonomy" id="1209932"/>
    <lineage>
        <taxon>Eukaryota</taxon>
        <taxon>Fungi</taxon>
        <taxon>Dikarya</taxon>
        <taxon>Ascomycota</taxon>
        <taxon>Pezizomycotina</taxon>
        <taxon>Sordariomycetes</taxon>
        <taxon>Hypocreomycetidae</taxon>
        <taxon>Glomerellales</taxon>
        <taxon>Glomerellaceae</taxon>
        <taxon>Colletotrichum</taxon>
        <taxon>Colletotrichum acutatum species complex</taxon>
    </lineage>
</organism>
<feature type="non-terminal residue" evidence="1">
    <location>
        <position position="58"/>
    </location>
</feature>